<organism evidence="1 2">
    <name type="scientific">Clostridium tagluense</name>
    <dbReference type="NCBI Taxonomy" id="360422"/>
    <lineage>
        <taxon>Bacteria</taxon>
        <taxon>Bacillati</taxon>
        <taxon>Bacillota</taxon>
        <taxon>Clostridia</taxon>
        <taxon>Eubacteriales</taxon>
        <taxon>Clostridiaceae</taxon>
        <taxon>Clostridium</taxon>
    </lineage>
</organism>
<dbReference type="AlphaFoldDB" id="A0A401UQ58"/>
<dbReference type="OrthoDB" id="9827908at2"/>
<proteinExistence type="predicted"/>
<dbReference type="Proteomes" id="UP000287872">
    <property type="component" value="Unassembled WGS sequence"/>
</dbReference>
<keyword evidence="2" id="KW-1185">Reference proteome</keyword>
<reference evidence="1 2" key="1">
    <citation type="submission" date="2018-11" db="EMBL/GenBank/DDBJ databases">
        <title>Genome sequencing and assembly of Clostridium tagluense strain A121.</title>
        <authorList>
            <person name="Murakami T."/>
            <person name="Segawa T."/>
            <person name="Shcherbakova V.A."/>
            <person name="Mori H."/>
            <person name="Yoshimura Y."/>
        </authorList>
    </citation>
    <scope>NUCLEOTIDE SEQUENCE [LARGE SCALE GENOMIC DNA]</scope>
    <source>
        <strain evidence="1 2">A121</strain>
    </source>
</reference>
<evidence type="ECO:0000313" key="2">
    <source>
        <dbReference type="Proteomes" id="UP000287872"/>
    </source>
</evidence>
<gene>
    <name evidence="1" type="ORF">Ctaglu_32870</name>
</gene>
<name>A0A401UQ58_9CLOT</name>
<comment type="caution">
    <text evidence="1">The sequence shown here is derived from an EMBL/GenBank/DDBJ whole genome shotgun (WGS) entry which is preliminary data.</text>
</comment>
<dbReference type="RefSeq" id="WP_125003669.1">
    <property type="nucleotide sequence ID" value="NZ_BHYK01000020.1"/>
</dbReference>
<dbReference type="EMBL" id="BHYK01000020">
    <property type="protein sequence ID" value="GCD11664.1"/>
    <property type="molecule type" value="Genomic_DNA"/>
</dbReference>
<accession>A0A401UQ58</accession>
<protein>
    <submittedName>
        <fullName evidence="1">Uncharacterized protein</fullName>
    </submittedName>
</protein>
<sequence>MELQYYLDKAIDEYLGKMGTITTKKIMNYIYSEYNQDANLEDVSSILKERATILEIVDGIFVGKNDFLSFVDGIDTCLLKSQIEFQYFVSINEDQMAKILDMVKFYKNKEHYGKGRLSLYSSNEFENNDNTMMEDKDEAGKNIIKKRDEIEGEKNEIKWTYSKVIEFGMEYGYINSSWVESIDYNLEKEVQDFFETIEDIEEKGIKVKYIVDGDKLCN</sequence>
<evidence type="ECO:0000313" key="1">
    <source>
        <dbReference type="EMBL" id="GCD11664.1"/>
    </source>
</evidence>